<evidence type="ECO:0000313" key="1">
    <source>
        <dbReference type="EMBL" id="CAG6527345.1"/>
    </source>
</evidence>
<accession>A0A8D8H375</accession>
<reference evidence="1" key="1">
    <citation type="submission" date="2021-05" db="EMBL/GenBank/DDBJ databases">
        <authorList>
            <person name="Alioto T."/>
            <person name="Alioto T."/>
            <person name="Gomez Garrido J."/>
        </authorList>
    </citation>
    <scope>NUCLEOTIDE SEQUENCE</scope>
</reference>
<proteinExistence type="predicted"/>
<dbReference type="AlphaFoldDB" id="A0A8D8H375"/>
<dbReference type="EMBL" id="HBUE01301362">
    <property type="protein sequence ID" value="CAG6579068.1"/>
    <property type="molecule type" value="Transcribed_RNA"/>
</dbReference>
<protein>
    <submittedName>
        <fullName evidence="1">(northern house mosquito) hypothetical protein</fullName>
    </submittedName>
</protein>
<sequence>MLDGNSVGGMLMITMKITTTYSPPPECSDKGKGRAEKQEISLIGADYFFSLEAAAAVVVEAGRSPSVAGVASEPPVTTTGILAPSLPESPGFWTYRISAYSVDSGLAT</sequence>
<name>A0A8D8H375_CULPI</name>
<organism evidence="1">
    <name type="scientific">Culex pipiens</name>
    <name type="common">House mosquito</name>
    <dbReference type="NCBI Taxonomy" id="7175"/>
    <lineage>
        <taxon>Eukaryota</taxon>
        <taxon>Metazoa</taxon>
        <taxon>Ecdysozoa</taxon>
        <taxon>Arthropoda</taxon>
        <taxon>Hexapoda</taxon>
        <taxon>Insecta</taxon>
        <taxon>Pterygota</taxon>
        <taxon>Neoptera</taxon>
        <taxon>Endopterygota</taxon>
        <taxon>Diptera</taxon>
        <taxon>Nematocera</taxon>
        <taxon>Culicoidea</taxon>
        <taxon>Culicidae</taxon>
        <taxon>Culicinae</taxon>
        <taxon>Culicini</taxon>
        <taxon>Culex</taxon>
        <taxon>Culex</taxon>
    </lineage>
</organism>
<dbReference type="EMBL" id="HBUE01195366">
    <property type="protein sequence ID" value="CAG6527345.1"/>
    <property type="molecule type" value="Transcribed_RNA"/>
</dbReference>